<evidence type="ECO:0000259" key="2">
    <source>
        <dbReference type="Pfam" id="PF21113"/>
    </source>
</evidence>
<dbReference type="Gene3D" id="3.90.226.30">
    <property type="match status" value="1"/>
</dbReference>
<dbReference type="GO" id="GO:0050043">
    <property type="term" value="F:lactate racemase activity"/>
    <property type="evidence" value="ECO:0007669"/>
    <property type="project" value="InterPro"/>
</dbReference>
<dbReference type="NCBIfam" id="NF033504">
    <property type="entry name" value="Ni_dep_LarA"/>
    <property type="match status" value="1"/>
</dbReference>
<dbReference type="Gene3D" id="3.40.50.11440">
    <property type="match status" value="1"/>
</dbReference>
<dbReference type="Pfam" id="PF21113">
    <property type="entry name" value="LarA_C"/>
    <property type="match status" value="1"/>
</dbReference>
<protein>
    <submittedName>
        <fullName evidence="3">Uncharacterized protein</fullName>
    </submittedName>
</protein>
<evidence type="ECO:0000259" key="1">
    <source>
        <dbReference type="Pfam" id="PF09861"/>
    </source>
</evidence>
<sequence>MRISLGYAKEKIQVNIPEKNLQGVLAPNTPQVSLSEEESVRQALLNPIDSPLLKETITPGEKIVIVTSDITRPIPTAKILPFVVEQLNQAGIPDRDIAVVFGLGVHRPHTAEEQAMLVGQAMYARLACFDSTPEDTVHLGETSRGTPIDLSRRVVEADRCICLGNIEYHYFAGVSGGMKAIMPGVSTRAAIQANHSRMVEAQAMAGKIEDNPVREDIDEVAQFFKVAFIVNVVLDEKKKIIKAFAGDVLQAHRAGCAYLDSLYKVEIETLADIVIVTPGGFPKDINLYQAQKALDNAKHAVKKGGVIILLAACSEGLGEHVFERWLLNAPNPHFMVTEIQRNFELGGHKAAAIAMVMENASIFLVSEFSPEFTRKMFMTPFPDFESALRQALQEKGEHASILVMPYGGSTLPVMRSPGK</sequence>
<feature type="domain" description="Lactate racemase C-terminal" evidence="2">
    <location>
        <begin position="270"/>
        <end position="409"/>
    </location>
</feature>
<proteinExistence type="predicted"/>
<dbReference type="PANTHER" id="PTHR33171:SF17">
    <property type="entry name" value="LARA-LIKE N-TERMINAL DOMAIN-CONTAINING PROTEIN"/>
    <property type="match status" value="1"/>
</dbReference>
<dbReference type="Pfam" id="PF09861">
    <property type="entry name" value="Lar_N"/>
    <property type="match status" value="1"/>
</dbReference>
<dbReference type="EMBL" id="DF820476">
    <property type="protein sequence ID" value="GAK61001.1"/>
    <property type="molecule type" value="Genomic_DNA"/>
</dbReference>
<dbReference type="AlphaFoldDB" id="A0A081C8U6"/>
<dbReference type="InterPro" id="IPR048068">
    <property type="entry name" value="LarA-like"/>
</dbReference>
<reference evidence="3" key="1">
    <citation type="journal article" date="2015" name="PeerJ">
        <title>First genomic representation of candidate bacterial phylum KSB3 points to enhanced environmental sensing as a trigger of wastewater bulking.</title>
        <authorList>
            <person name="Sekiguchi Y."/>
            <person name="Ohashi A."/>
            <person name="Parks D.H."/>
            <person name="Yamauchi T."/>
            <person name="Tyson G.W."/>
            <person name="Hugenholtz P."/>
        </authorList>
    </citation>
    <scope>NUCLEOTIDE SEQUENCE [LARGE SCALE GENOMIC DNA]</scope>
</reference>
<dbReference type="PANTHER" id="PTHR33171">
    <property type="entry name" value="LAR_N DOMAIN-CONTAINING PROTEIN"/>
    <property type="match status" value="1"/>
</dbReference>
<dbReference type="Proteomes" id="UP000030661">
    <property type="component" value="Unassembled WGS sequence"/>
</dbReference>
<dbReference type="InterPro" id="IPR048520">
    <property type="entry name" value="LarA_C"/>
</dbReference>
<dbReference type="eggNOG" id="COG3875">
    <property type="taxonomic scope" value="Bacteria"/>
</dbReference>
<organism evidence="3">
    <name type="scientific">Vecturithrix granuli</name>
    <dbReference type="NCBI Taxonomy" id="1499967"/>
    <lineage>
        <taxon>Bacteria</taxon>
        <taxon>Candidatus Moduliflexota</taxon>
        <taxon>Candidatus Vecturitrichia</taxon>
        <taxon>Candidatus Vecturitrichales</taxon>
        <taxon>Candidatus Vecturitrichaceae</taxon>
        <taxon>Candidatus Vecturithrix</taxon>
    </lineage>
</organism>
<dbReference type="InterPro" id="IPR047926">
    <property type="entry name" value="Ni_dep_LarA"/>
</dbReference>
<feature type="domain" description="LarA-like N-terminal" evidence="1">
    <location>
        <begin position="7"/>
        <end position="202"/>
    </location>
</feature>
<dbReference type="STRING" id="1499967.U27_00899"/>
<evidence type="ECO:0000313" key="3">
    <source>
        <dbReference type="EMBL" id="GAK61001.1"/>
    </source>
</evidence>
<evidence type="ECO:0000313" key="4">
    <source>
        <dbReference type="Proteomes" id="UP000030661"/>
    </source>
</evidence>
<keyword evidence="4" id="KW-1185">Reference proteome</keyword>
<dbReference type="InterPro" id="IPR018657">
    <property type="entry name" value="LarA-like_N"/>
</dbReference>
<dbReference type="InterPro" id="IPR043166">
    <property type="entry name" value="LarA-like_C"/>
</dbReference>
<name>A0A081C8U6_VECG1</name>
<gene>
    <name evidence="3" type="ORF">U27_00899</name>
</gene>
<dbReference type="HOGENOM" id="CLU_050189_0_0_0"/>
<accession>A0A081C8U6</accession>